<organism evidence="1 2">
    <name type="scientific">Henosepilachna vigintioctopunctata</name>
    <dbReference type="NCBI Taxonomy" id="420089"/>
    <lineage>
        <taxon>Eukaryota</taxon>
        <taxon>Metazoa</taxon>
        <taxon>Ecdysozoa</taxon>
        <taxon>Arthropoda</taxon>
        <taxon>Hexapoda</taxon>
        <taxon>Insecta</taxon>
        <taxon>Pterygota</taxon>
        <taxon>Neoptera</taxon>
        <taxon>Endopterygota</taxon>
        <taxon>Coleoptera</taxon>
        <taxon>Polyphaga</taxon>
        <taxon>Cucujiformia</taxon>
        <taxon>Coccinelloidea</taxon>
        <taxon>Coccinellidae</taxon>
        <taxon>Epilachninae</taxon>
        <taxon>Epilachnini</taxon>
        <taxon>Henosepilachna</taxon>
    </lineage>
</organism>
<name>A0AAW1UHC8_9CUCU</name>
<comment type="caution">
    <text evidence="1">The sequence shown here is derived from an EMBL/GenBank/DDBJ whole genome shotgun (WGS) entry which is preliminary data.</text>
</comment>
<proteinExistence type="predicted"/>
<protein>
    <submittedName>
        <fullName evidence="1">Uncharacterized protein</fullName>
    </submittedName>
</protein>
<evidence type="ECO:0000313" key="2">
    <source>
        <dbReference type="Proteomes" id="UP001431783"/>
    </source>
</evidence>
<accession>A0AAW1UHC8</accession>
<dbReference type="Proteomes" id="UP001431783">
    <property type="component" value="Unassembled WGS sequence"/>
</dbReference>
<keyword evidence="2" id="KW-1185">Reference proteome</keyword>
<reference evidence="1 2" key="1">
    <citation type="submission" date="2023-03" db="EMBL/GenBank/DDBJ databases">
        <title>Genome insight into feeding habits of ladybird beetles.</title>
        <authorList>
            <person name="Li H.-S."/>
            <person name="Huang Y.-H."/>
            <person name="Pang H."/>
        </authorList>
    </citation>
    <scope>NUCLEOTIDE SEQUENCE [LARGE SCALE GENOMIC DNA]</scope>
    <source>
        <strain evidence="1">SYSU_2023b</strain>
        <tissue evidence="1">Whole body</tissue>
    </source>
</reference>
<dbReference type="EMBL" id="JARQZJ010000087">
    <property type="protein sequence ID" value="KAK9882897.1"/>
    <property type="molecule type" value="Genomic_DNA"/>
</dbReference>
<gene>
    <name evidence="1" type="ORF">WA026_023696</name>
</gene>
<dbReference type="AlphaFoldDB" id="A0AAW1UHC8"/>
<evidence type="ECO:0000313" key="1">
    <source>
        <dbReference type="EMBL" id="KAK9882897.1"/>
    </source>
</evidence>
<sequence>MKFVTLDIQGFTIADEFVAKELGIYTGTKTAHFIFKPPQEHGYVNYEEINSILTKYLTDVNIVYVKGCQKYNFIVGRFNEIGGGGGGTFPLVLNVELSDCNPPVPNLERKIPICMSHTGRGSQKCSLSNCIDLYDWLIKFIPH</sequence>